<proteinExistence type="predicted"/>
<name>A0ABD3B208_9GENT</name>
<reference evidence="1 2" key="1">
    <citation type="submission" date="2024-11" db="EMBL/GenBank/DDBJ databases">
        <title>A near-complete genome assembly of Cinchona calisaya.</title>
        <authorList>
            <person name="Lian D.C."/>
            <person name="Zhao X.W."/>
            <person name="Wei L."/>
        </authorList>
    </citation>
    <scope>NUCLEOTIDE SEQUENCE [LARGE SCALE GENOMIC DNA]</scope>
    <source>
        <tissue evidence="1">Nenye</tissue>
    </source>
</reference>
<protein>
    <submittedName>
        <fullName evidence="1">Uncharacterized protein</fullName>
    </submittedName>
</protein>
<keyword evidence="2" id="KW-1185">Reference proteome</keyword>
<evidence type="ECO:0000313" key="1">
    <source>
        <dbReference type="EMBL" id="KAL3537539.1"/>
    </source>
</evidence>
<evidence type="ECO:0000313" key="2">
    <source>
        <dbReference type="Proteomes" id="UP001630127"/>
    </source>
</evidence>
<sequence length="115" mass="12929">MFLLPTHPTWLTQPLLHGYYKGLQFLKCLHLAAQYLNHESRENLESKRAKLLQRQDVKSKPSTSHVSCGFAYGAPSSTSKDATIAVSSTIFKARLGFAWSAAFVPLRPPFPSFYQ</sequence>
<dbReference type="Proteomes" id="UP001630127">
    <property type="component" value="Unassembled WGS sequence"/>
</dbReference>
<organism evidence="1 2">
    <name type="scientific">Cinchona calisaya</name>
    <dbReference type="NCBI Taxonomy" id="153742"/>
    <lineage>
        <taxon>Eukaryota</taxon>
        <taxon>Viridiplantae</taxon>
        <taxon>Streptophyta</taxon>
        <taxon>Embryophyta</taxon>
        <taxon>Tracheophyta</taxon>
        <taxon>Spermatophyta</taxon>
        <taxon>Magnoliopsida</taxon>
        <taxon>eudicotyledons</taxon>
        <taxon>Gunneridae</taxon>
        <taxon>Pentapetalae</taxon>
        <taxon>asterids</taxon>
        <taxon>lamiids</taxon>
        <taxon>Gentianales</taxon>
        <taxon>Rubiaceae</taxon>
        <taxon>Cinchonoideae</taxon>
        <taxon>Cinchoneae</taxon>
        <taxon>Cinchona</taxon>
    </lineage>
</organism>
<dbReference type="AlphaFoldDB" id="A0ABD3B208"/>
<comment type="caution">
    <text evidence="1">The sequence shown here is derived from an EMBL/GenBank/DDBJ whole genome shotgun (WGS) entry which is preliminary data.</text>
</comment>
<gene>
    <name evidence="1" type="ORF">ACH5RR_000905</name>
</gene>
<dbReference type="EMBL" id="JBJUIK010000001">
    <property type="protein sequence ID" value="KAL3537539.1"/>
    <property type="molecule type" value="Genomic_DNA"/>
</dbReference>
<accession>A0ABD3B208</accession>